<dbReference type="AlphaFoldDB" id="A0A061SG64"/>
<protein>
    <recommendedName>
        <fullName evidence="2">F-box/LRR-repeat protein 15-like leucin rich repeat domain-containing protein</fullName>
    </recommendedName>
</protein>
<dbReference type="Pfam" id="PF25372">
    <property type="entry name" value="DUF7885"/>
    <property type="match status" value="1"/>
</dbReference>
<dbReference type="Pfam" id="PF13516">
    <property type="entry name" value="LRR_6"/>
    <property type="match status" value="2"/>
</dbReference>
<dbReference type="PANTHER" id="PTHR13318">
    <property type="entry name" value="PARTNER OF PAIRED, ISOFORM B-RELATED"/>
    <property type="match status" value="1"/>
</dbReference>
<evidence type="ECO:0000256" key="1">
    <source>
        <dbReference type="ARBA" id="ARBA00004430"/>
    </source>
</evidence>
<reference evidence="3" key="1">
    <citation type="submission" date="2014-05" db="EMBL/GenBank/DDBJ databases">
        <title>The transcriptome of the halophilic microalga Tetraselmis sp. GSL018 isolated from the Great Salt Lake, Utah.</title>
        <authorList>
            <person name="Jinkerson R.E."/>
            <person name="D'Adamo S."/>
            <person name="Posewitz M.C."/>
        </authorList>
    </citation>
    <scope>NUCLEOTIDE SEQUENCE</scope>
    <source>
        <strain evidence="3">GSL018</strain>
    </source>
</reference>
<dbReference type="InterPro" id="IPR006553">
    <property type="entry name" value="Leu-rich_rpt_Cys-con_subtyp"/>
</dbReference>
<evidence type="ECO:0000313" key="3">
    <source>
        <dbReference type="EMBL" id="JAC84112.1"/>
    </source>
</evidence>
<comment type="subcellular location">
    <subcellularLocation>
        <location evidence="1">Cytoplasm</location>
        <location evidence="1">Cytoskeleton</location>
        <location evidence="1">Cilium axoneme</location>
    </subcellularLocation>
</comment>
<dbReference type="SUPFAM" id="SSF52047">
    <property type="entry name" value="RNI-like"/>
    <property type="match status" value="1"/>
</dbReference>
<dbReference type="GO" id="GO:0005930">
    <property type="term" value="C:axoneme"/>
    <property type="evidence" value="ECO:0007669"/>
    <property type="project" value="UniProtKB-SubCell"/>
</dbReference>
<dbReference type="InterPro" id="IPR032675">
    <property type="entry name" value="LRR_dom_sf"/>
</dbReference>
<gene>
    <name evidence="3" type="ORF">TSPGSL018_1753</name>
</gene>
<dbReference type="PANTHER" id="PTHR13318:SF190">
    <property type="entry name" value="PARTNER OF PAIRED, ISOFORM B"/>
    <property type="match status" value="1"/>
</dbReference>
<dbReference type="EMBL" id="GBEZ01000802">
    <property type="protein sequence ID" value="JAC84112.1"/>
    <property type="molecule type" value="Transcribed_RNA"/>
</dbReference>
<feature type="domain" description="F-box/LRR-repeat protein 15-like leucin rich repeat" evidence="2">
    <location>
        <begin position="71"/>
        <end position="163"/>
    </location>
</feature>
<dbReference type="InterPro" id="IPR057207">
    <property type="entry name" value="FBXL15_LRR"/>
</dbReference>
<accession>A0A061SG64</accession>
<proteinExistence type="predicted"/>
<dbReference type="Gene3D" id="3.80.10.10">
    <property type="entry name" value="Ribonuclease Inhibitor"/>
    <property type="match status" value="2"/>
</dbReference>
<dbReference type="InterPro" id="IPR001611">
    <property type="entry name" value="Leu-rich_rpt"/>
</dbReference>
<name>A0A061SG64_9CHLO</name>
<dbReference type="GO" id="GO:0019005">
    <property type="term" value="C:SCF ubiquitin ligase complex"/>
    <property type="evidence" value="ECO:0007669"/>
    <property type="project" value="TreeGrafter"/>
</dbReference>
<dbReference type="SMART" id="SM00367">
    <property type="entry name" value="LRR_CC"/>
    <property type="match status" value="4"/>
</dbReference>
<organism evidence="3">
    <name type="scientific">Tetraselmis sp. GSL018</name>
    <dbReference type="NCBI Taxonomy" id="582737"/>
    <lineage>
        <taxon>Eukaryota</taxon>
        <taxon>Viridiplantae</taxon>
        <taxon>Chlorophyta</taxon>
        <taxon>core chlorophytes</taxon>
        <taxon>Chlorodendrophyceae</taxon>
        <taxon>Chlorodendrales</taxon>
        <taxon>Chlorodendraceae</taxon>
        <taxon>Tetraselmis</taxon>
    </lineage>
</organism>
<dbReference type="GO" id="GO:0031146">
    <property type="term" value="P:SCF-dependent proteasomal ubiquitin-dependent protein catabolic process"/>
    <property type="evidence" value="ECO:0007669"/>
    <property type="project" value="TreeGrafter"/>
</dbReference>
<sequence>MAATKTEQHRACDGSDCLPREVWRYVFGKLWLRSDGTVMEEEGARDTSSVRLVCRTFAEDAAAVAVCIRPSGILTGAASSPLNKFHGVKALSFRRIKPRPRSVTNADVAAVGRLSSLTSLDLGGCAQVTDVGLDALRSLTQLTQLNLSFCHRITASGLASLAPLSGLKRLNLEWCGIPDDGINALQGLTSLETVNLSDCSISDAGVSALAALPSLRRLEVSCNNTLSVSAMESLRKATGLSFVHRNSSWGMLTAGERENKDS</sequence>
<evidence type="ECO:0000259" key="2">
    <source>
        <dbReference type="Pfam" id="PF25372"/>
    </source>
</evidence>